<proteinExistence type="predicted"/>
<dbReference type="InterPro" id="IPR003439">
    <property type="entry name" value="ABC_transporter-like_ATP-bd"/>
</dbReference>
<protein>
    <submittedName>
        <fullName evidence="5">ABC transporter ATP-binding protein</fullName>
    </submittedName>
</protein>
<evidence type="ECO:0000259" key="4">
    <source>
        <dbReference type="PROSITE" id="PS50893"/>
    </source>
</evidence>
<evidence type="ECO:0000256" key="2">
    <source>
        <dbReference type="ARBA" id="ARBA00022741"/>
    </source>
</evidence>
<dbReference type="PANTHER" id="PTHR24220">
    <property type="entry name" value="IMPORT ATP-BINDING PROTEIN"/>
    <property type="match status" value="1"/>
</dbReference>
<evidence type="ECO:0000313" key="6">
    <source>
        <dbReference type="Proteomes" id="UP001216907"/>
    </source>
</evidence>
<evidence type="ECO:0000313" key="5">
    <source>
        <dbReference type="EMBL" id="MDG3003491.1"/>
    </source>
</evidence>
<accession>A0ABT6F7M6</accession>
<organism evidence="5 6">
    <name type="scientific">Paludisphaera mucosa</name>
    <dbReference type="NCBI Taxonomy" id="3030827"/>
    <lineage>
        <taxon>Bacteria</taxon>
        <taxon>Pseudomonadati</taxon>
        <taxon>Planctomycetota</taxon>
        <taxon>Planctomycetia</taxon>
        <taxon>Isosphaerales</taxon>
        <taxon>Isosphaeraceae</taxon>
        <taxon>Paludisphaera</taxon>
    </lineage>
</organism>
<keyword evidence="1" id="KW-0813">Transport</keyword>
<keyword evidence="6" id="KW-1185">Reference proteome</keyword>
<dbReference type="Pfam" id="PF00005">
    <property type="entry name" value="ABC_tran"/>
    <property type="match status" value="1"/>
</dbReference>
<dbReference type="EMBL" id="JARRAG010000001">
    <property type="protein sequence ID" value="MDG3003491.1"/>
    <property type="molecule type" value="Genomic_DNA"/>
</dbReference>
<dbReference type="InterPro" id="IPR027417">
    <property type="entry name" value="P-loop_NTPase"/>
</dbReference>
<evidence type="ECO:0000256" key="1">
    <source>
        <dbReference type="ARBA" id="ARBA00022448"/>
    </source>
</evidence>
<dbReference type="CDD" id="cd03255">
    <property type="entry name" value="ABC_MJ0796_LolCDE_FtsE"/>
    <property type="match status" value="1"/>
</dbReference>
<dbReference type="InterPro" id="IPR015854">
    <property type="entry name" value="ABC_transpr_LolD-like"/>
</dbReference>
<dbReference type="InterPro" id="IPR017871">
    <property type="entry name" value="ABC_transporter-like_CS"/>
</dbReference>
<dbReference type="PROSITE" id="PS50893">
    <property type="entry name" value="ABC_TRANSPORTER_2"/>
    <property type="match status" value="1"/>
</dbReference>
<keyword evidence="2" id="KW-0547">Nucleotide-binding</keyword>
<dbReference type="SMART" id="SM00382">
    <property type="entry name" value="AAA"/>
    <property type="match status" value="1"/>
</dbReference>
<reference evidence="5 6" key="1">
    <citation type="submission" date="2023-03" db="EMBL/GenBank/DDBJ databases">
        <title>Paludisphaera mucosa sp. nov. a novel planctomycete from northern fen.</title>
        <authorList>
            <person name="Ivanova A."/>
        </authorList>
    </citation>
    <scope>NUCLEOTIDE SEQUENCE [LARGE SCALE GENOMIC DNA]</scope>
    <source>
        <strain evidence="5 6">Pla2</strain>
    </source>
</reference>
<sequence>MDFRPDAPPAADKPLVSIVDVRKTYVMGHAPSGGGIFRRGGPSQTVTVHALRGVTVDFYPGEYVAIMGASGSGKSTMLNLLGCLDRPSSGQYFLGDRDVSRLDDDELSEVRSRYLGFIFQSYNLIQQYTVLENIQLPLTYQGGGELSPEAVERSIELARMVGLADRLDHRPTQLSGGQQQRVAIARSLINDPYIILADEATGNLDTKTSHEIMEMLQRLNEAGKTIIMVTHEDDIAEHAKRIIRMRDGVIIEDGPSPRMIAAQQAAERASLAAGVEA</sequence>
<evidence type="ECO:0000256" key="3">
    <source>
        <dbReference type="ARBA" id="ARBA00022840"/>
    </source>
</evidence>
<dbReference type="InterPro" id="IPR003593">
    <property type="entry name" value="AAA+_ATPase"/>
</dbReference>
<name>A0ABT6F7M6_9BACT</name>
<dbReference type="PANTHER" id="PTHR24220:SF86">
    <property type="entry name" value="ABC TRANSPORTER ABCH.1"/>
    <property type="match status" value="1"/>
</dbReference>
<dbReference type="InterPro" id="IPR017911">
    <property type="entry name" value="MacB-like_ATP-bd"/>
</dbReference>
<gene>
    <name evidence="5" type="ORF">PZE19_06915</name>
</gene>
<dbReference type="SUPFAM" id="SSF52540">
    <property type="entry name" value="P-loop containing nucleoside triphosphate hydrolases"/>
    <property type="match status" value="1"/>
</dbReference>
<dbReference type="GO" id="GO:0005524">
    <property type="term" value="F:ATP binding"/>
    <property type="evidence" value="ECO:0007669"/>
    <property type="project" value="UniProtKB-KW"/>
</dbReference>
<feature type="domain" description="ABC transporter" evidence="4">
    <location>
        <begin position="16"/>
        <end position="272"/>
    </location>
</feature>
<keyword evidence="3 5" id="KW-0067">ATP-binding</keyword>
<dbReference type="Proteomes" id="UP001216907">
    <property type="component" value="Unassembled WGS sequence"/>
</dbReference>
<dbReference type="Gene3D" id="3.40.50.300">
    <property type="entry name" value="P-loop containing nucleotide triphosphate hydrolases"/>
    <property type="match status" value="1"/>
</dbReference>
<dbReference type="PROSITE" id="PS00211">
    <property type="entry name" value="ABC_TRANSPORTER_1"/>
    <property type="match status" value="1"/>
</dbReference>
<comment type="caution">
    <text evidence="5">The sequence shown here is derived from an EMBL/GenBank/DDBJ whole genome shotgun (WGS) entry which is preliminary data.</text>
</comment>